<evidence type="ECO:0000256" key="1">
    <source>
        <dbReference type="SAM" id="MobiDB-lite"/>
    </source>
</evidence>
<evidence type="ECO:0008006" key="4">
    <source>
        <dbReference type="Google" id="ProtNLM"/>
    </source>
</evidence>
<dbReference type="InterPro" id="IPR007357">
    <property type="entry name" value="PhrB-like"/>
</dbReference>
<dbReference type="InterPro" id="IPR014729">
    <property type="entry name" value="Rossmann-like_a/b/a_fold"/>
</dbReference>
<reference evidence="2 3" key="1">
    <citation type="submission" date="2010-04" db="EMBL/GenBank/DDBJ databases">
        <authorList>
            <person name="Qin X."/>
            <person name="Bachman B."/>
            <person name="Battles P."/>
            <person name="Bell A."/>
            <person name="Bess C."/>
            <person name="Bickham C."/>
            <person name="Chaboub L."/>
            <person name="Chen D."/>
            <person name="Coyle M."/>
            <person name="Deiros D.R."/>
            <person name="Dinh H."/>
            <person name="Forbes L."/>
            <person name="Fowler G."/>
            <person name="Francisco L."/>
            <person name="Fu Q."/>
            <person name="Gubbala S."/>
            <person name="Hale W."/>
            <person name="Han Y."/>
            <person name="Hemphill L."/>
            <person name="Highlander S.K."/>
            <person name="Hirani K."/>
            <person name="Hogues M."/>
            <person name="Jackson L."/>
            <person name="Jakkamsetti A."/>
            <person name="Javaid M."/>
            <person name="Jiang H."/>
            <person name="Korchina V."/>
            <person name="Kovar C."/>
            <person name="Lara F."/>
            <person name="Lee S."/>
            <person name="Mata R."/>
            <person name="Mathew T."/>
            <person name="Moen C."/>
            <person name="Morales K."/>
            <person name="Munidasa M."/>
            <person name="Nazareth L."/>
            <person name="Ngo R."/>
            <person name="Nguyen L."/>
            <person name="Okwuonu G."/>
            <person name="Ongeri F."/>
            <person name="Patil S."/>
            <person name="Petrosino J."/>
            <person name="Pham C."/>
            <person name="Pham P."/>
            <person name="Pu L.-L."/>
            <person name="Puazo M."/>
            <person name="Raj R."/>
            <person name="Reid J."/>
            <person name="Rouhana J."/>
            <person name="Saada N."/>
            <person name="Shang Y."/>
            <person name="Simmons D."/>
            <person name="Thornton R."/>
            <person name="Warren J."/>
            <person name="Weissenberger G."/>
            <person name="Zhang J."/>
            <person name="Zhang L."/>
            <person name="Zhou C."/>
            <person name="Zhu D."/>
            <person name="Muzny D."/>
            <person name="Worley K."/>
            <person name="Gibbs R."/>
        </authorList>
    </citation>
    <scope>NUCLEOTIDE SEQUENCE [LARGE SCALE GENOMIC DNA]</scope>
    <source>
        <strain evidence="2 3">ATCC 49957</strain>
    </source>
</reference>
<dbReference type="InterPro" id="IPR052551">
    <property type="entry name" value="UV-DNA_repair_photolyase"/>
</dbReference>
<dbReference type="Pfam" id="PF04244">
    <property type="entry name" value="DPRP"/>
    <property type="match status" value="1"/>
</dbReference>
<dbReference type="HOGENOM" id="CLU_031632_1_0_5"/>
<name>D5RRT1_9PROT</name>
<dbReference type="Gene3D" id="1.10.579.10">
    <property type="entry name" value="DNA Cyclobutane Dipyrimidine Photolyase, subunit A, domain 3"/>
    <property type="match status" value="1"/>
</dbReference>
<keyword evidence="3" id="KW-1185">Reference proteome</keyword>
<dbReference type="EMBL" id="ADVL01000715">
    <property type="protein sequence ID" value="EFH09987.1"/>
    <property type="molecule type" value="Genomic_DNA"/>
</dbReference>
<dbReference type="AlphaFoldDB" id="D5RRT1"/>
<gene>
    <name evidence="2" type="ORF">HMPREF0731_3793</name>
</gene>
<sequence length="514" mass="58252">MTTLRIILGDQCSRGLSALRDLDRARDVVLSMEVAEETGTVPHHRQKIALIFSMLRHFHAALVARGVRAEHIRLDDPENSGSFTGEVLRAVRRHRASRIIATHPGEWRVAEAMRGWEAAAGIPVEIREDDRFLCTRAEFARWAGGRRQLRMEYFYREMRQRHRLLLEPDGTPTGGQWNYDAENRKRLPPGESPPPVPRFAPDAITREVLELVARRFPRRYGGLESFGWPVTARDAGVALRDFLAHRLPRFGDYQDAMAAGEPVLYHSLVSPALNGGLLDPLEVCQAAEAEYRAGRAPLNAVEGFIRQILGWREYVRGLYWLRMPGYAEGNALEAKRPLPEFYWSAETDMACLRHTLAQTRDHAHAHHIQRLMVAGNFALLAGIDPAAVNAWYLAVYLDAYEWVQLPNTHGMALFADGGVMASKPYAASGAYIHRMSDYCGQCRHDVRRAEGEGACPFNFLYWDFIARHAERWRGNARMALPLRNLERMPPERLATLRAQAARFLESLPPAADYC</sequence>
<protein>
    <recommendedName>
        <fullName evidence="4">FAD binding domain of DNA photolyase</fullName>
    </recommendedName>
</protein>
<comment type="caution">
    <text evidence="2">The sequence shown here is derived from an EMBL/GenBank/DDBJ whole genome shotgun (WGS) entry which is preliminary data.</text>
</comment>
<dbReference type="Gene3D" id="3.40.50.620">
    <property type="entry name" value="HUPs"/>
    <property type="match status" value="1"/>
</dbReference>
<feature type="region of interest" description="Disordered" evidence="1">
    <location>
        <begin position="166"/>
        <end position="199"/>
    </location>
</feature>
<evidence type="ECO:0000313" key="3">
    <source>
        <dbReference type="Proteomes" id="UP000005324"/>
    </source>
</evidence>
<evidence type="ECO:0000313" key="2">
    <source>
        <dbReference type="EMBL" id="EFH09987.1"/>
    </source>
</evidence>
<accession>D5RRT1</accession>
<dbReference type="Gene3D" id="1.10.10.1710">
    <property type="entry name" value="Deoxyribodipyrimidine photolyase-related"/>
    <property type="match status" value="1"/>
</dbReference>
<dbReference type="InterPro" id="IPR036134">
    <property type="entry name" value="Crypto/Photolyase_FAD-like_sf"/>
</dbReference>
<dbReference type="Gene3D" id="1.25.40.80">
    <property type="match status" value="1"/>
</dbReference>
<proteinExistence type="predicted"/>
<dbReference type="PANTHER" id="PTHR38657">
    <property type="entry name" value="SLR1343 PROTEIN"/>
    <property type="match status" value="1"/>
</dbReference>
<dbReference type="OrthoDB" id="5288100at2"/>
<organism evidence="2 3">
    <name type="scientific">Pseudoroseomonas cervicalis ATCC 49957</name>
    <dbReference type="NCBI Taxonomy" id="525371"/>
    <lineage>
        <taxon>Bacteria</taxon>
        <taxon>Pseudomonadati</taxon>
        <taxon>Pseudomonadota</taxon>
        <taxon>Alphaproteobacteria</taxon>
        <taxon>Acetobacterales</taxon>
        <taxon>Roseomonadaceae</taxon>
        <taxon>Roseomonas</taxon>
    </lineage>
</organism>
<dbReference type="SUPFAM" id="SSF48173">
    <property type="entry name" value="Cryptochrome/photolyase FAD-binding domain"/>
    <property type="match status" value="1"/>
</dbReference>
<dbReference type="Proteomes" id="UP000005324">
    <property type="component" value="Unassembled WGS sequence"/>
</dbReference>
<dbReference type="RefSeq" id="WP_007002823.1">
    <property type="nucleotide sequence ID" value="NZ_GG770777.1"/>
</dbReference>
<dbReference type="PANTHER" id="PTHR38657:SF1">
    <property type="entry name" value="SLR1343 PROTEIN"/>
    <property type="match status" value="1"/>
</dbReference>